<reference evidence="1 2" key="1">
    <citation type="submission" date="2021-02" db="EMBL/GenBank/DDBJ databases">
        <authorList>
            <person name="Ra J.-S."/>
        </authorList>
    </citation>
    <scope>NUCLEOTIDE SEQUENCE [LARGE SCALE GENOMIC DNA]</scope>
    <source>
        <strain evidence="1 2">MMS20-R1-14</strain>
    </source>
</reference>
<dbReference type="RefSeq" id="WP_204926994.1">
    <property type="nucleotide sequence ID" value="NZ_JAFEUC010000012.1"/>
</dbReference>
<keyword evidence="2" id="KW-1185">Reference proteome</keyword>
<dbReference type="EMBL" id="JAFEUC010000012">
    <property type="protein sequence ID" value="MBM7079124.1"/>
    <property type="molecule type" value="Genomic_DNA"/>
</dbReference>
<sequence length="69" mass="6976">MTLSSCSTCGNGFNSVSVDDTGTLAICTKGHHNFEAGSGDESITTGRITVTGQSAIGNGATVIGRKARR</sequence>
<evidence type="ECO:0000313" key="1">
    <source>
        <dbReference type="EMBL" id="MBM7079124.1"/>
    </source>
</evidence>
<name>A0ABS2J140_9ACTN</name>
<dbReference type="Proteomes" id="UP001518872">
    <property type="component" value="Unassembled WGS sequence"/>
</dbReference>
<proteinExistence type="predicted"/>
<gene>
    <name evidence="1" type="ORF">JQX11_22635</name>
</gene>
<organism evidence="1 2">
    <name type="scientific">Micromonospora humida</name>
    <dbReference type="NCBI Taxonomy" id="2809018"/>
    <lineage>
        <taxon>Bacteria</taxon>
        <taxon>Bacillati</taxon>
        <taxon>Actinomycetota</taxon>
        <taxon>Actinomycetes</taxon>
        <taxon>Micromonosporales</taxon>
        <taxon>Micromonosporaceae</taxon>
        <taxon>Micromonospora</taxon>
    </lineage>
</organism>
<protein>
    <submittedName>
        <fullName evidence="1">Uncharacterized protein</fullName>
    </submittedName>
</protein>
<evidence type="ECO:0000313" key="2">
    <source>
        <dbReference type="Proteomes" id="UP001518872"/>
    </source>
</evidence>
<accession>A0ABS2J140</accession>
<comment type="caution">
    <text evidence="1">The sequence shown here is derived from an EMBL/GenBank/DDBJ whole genome shotgun (WGS) entry which is preliminary data.</text>
</comment>